<reference evidence="3" key="1">
    <citation type="submission" date="2016-06" db="EMBL/GenBank/DDBJ databases">
        <title>Parallel loss of symbiosis genes in relatives of nitrogen-fixing non-legume Parasponia.</title>
        <authorList>
            <person name="Van Velzen R."/>
            <person name="Holmer R."/>
            <person name="Bu F."/>
            <person name="Rutten L."/>
            <person name="Van Zeijl A."/>
            <person name="Liu W."/>
            <person name="Santuari L."/>
            <person name="Cao Q."/>
            <person name="Sharma T."/>
            <person name="Shen D."/>
            <person name="Roswanjaya Y."/>
            <person name="Wardhani T."/>
            <person name="Kalhor M.S."/>
            <person name="Jansen J."/>
            <person name="Van den Hoogen J."/>
            <person name="Gungor B."/>
            <person name="Hartog M."/>
            <person name="Hontelez J."/>
            <person name="Verver J."/>
            <person name="Yang W.-C."/>
            <person name="Schijlen E."/>
            <person name="Repin R."/>
            <person name="Schilthuizen M."/>
            <person name="Schranz E."/>
            <person name="Heidstra R."/>
            <person name="Miyata K."/>
            <person name="Fedorova E."/>
            <person name="Kohlen W."/>
            <person name="Bisseling T."/>
            <person name="Smit S."/>
            <person name="Geurts R."/>
        </authorList>
    </citation>
    <scope>NUCLEOTIDE SEQUENCE [LARGE SCALE GENOMIC DNA]</scope>
    <source>
        <strain evidence="3">cv. RG33-2</strain>
    </source>
</reference>
<comment type="caution">
    <text evidence="2">The sequence shown here is derived from an EMBL/GenBank/DDBJ whole genome shotgun (WGS) entry which is preliminary data.</text>
</comment>
<evidence type="ECO:0000259" key="1">
    <source>
        <dbReference type="Pfam" id="PF00112"/>
    </source>
</evidence>
<name>A0A2P5A9C6_TREOI</name>
<dbReference type="InterPro" id="IPR000668">
    <property type="entry name" value="Peptidase_C1A_C"/>
</dbReference>
<dbReference type="GO" id="GO:0008234">
    <property type="term" value="F:cysteine-type peptidase activity"/>
    <property type="evidence" value="ECO:0007669"/>
    <property type="project" value="InterPro"/>
</dbReference>
<sequence length="56" mass="6414">EEWNSYNEVSEHSVVVIDYGIRGYEQKYWVIKNNYSDTWGDGGYGLVLGVIGETHS</sequence>
<dbReference type="Gene3D" id="2.40.50.170">
    <property type="entry name" value="Cysteine proteinases. Chain C"/>
    <property type="match status" value="1"/>
</dbReference>
<accession>A0A2P5A9C6</accession>
<dbReference type="InParanoid" id="A0A2P5A9C6"/>
<keyword evidence="3" id="KW-1185">Reference proteome</keyword>
<dbReference type="EMBL" id="JXTC01001045">
    <property type="protein sequence ID" value="PON33139.1"/>
    <property type="molecule type" value="Genomic_DNA"/>
</dbReference>
<gene>
    <name evidence="2" type="ORF">TorRG33x02_355560</name>
</gene>
<protein>
    <submittedName>
        <fullName evidence="2">Peptidase C1A, papain C-terminal</fullName>
    </submittedName>
</protein>
<dbReference type="Pfam" id="PF00112">
    <property type="entry name" value="Peptidase_C1"/>
    <property type="match status" value="1"/>
</dbReference>
<dbReference type="AlphaFoldDB" id="A0A2P5A9C6"/>
<dbReference type="InterPro" id="IPR038765">
    <property type="entry name" value="Papain-like_cys_pep_sf"/>
</dbReference>
<proteinExistence type="predicted"/>
<dbReference type="Proteomes" id="UP000237000">
    <property type="component" value="Unassembled WGS sequence"/>
</dbReference>
<evidence type="ECO:0000313" key="3">
    <source>
        <dbReference type="Proteomes" id="UP000237000"/>
    </source>
</evidence>
<dbReference type="SUPFAM" id="SSF54001">
    <property type="entry name" value="Cysteine proteinases"/>
    <property type="match status" value="1"/>
</dbReference>
<dbReference type="OrthoDB" id="10253408at2759"/>
<evidence type="ECO:0000313" key="2">
    <source>
        <dbReference type="EMBL" id="PON33139.1"/>
    </source>
</evidence>
<feature type="non-terminal residue" evidence="2">
    <location>
        <position position="1"/>
    </location>
</feature>
<feature type="domain" description="Peptidase C1A papain C-terminal" evidence="1">
    <location>
        <begin position="9"/>
        <end position="45"/>
    </location>
</feature>
<organism evidence="2 3">
    <name type="scientific">Trema orientale</name>
    <name type="common">Charcoal tree</name>
    <name type="synonym">Celtis orientalis</name>
    <dbReference type="NCBI Taxonomy" id="63057"/>
    <lineage>
        <taxon>Eukaryota</taxon>
        <taxon>Viridiplantae</taxon>
        <taxon>Streptophyta</taxon>
        <taxon>Embryophyta</taxon>
        <taxon>Tracheophyta</taxon>
        <taxon>Spermatophyta</taxon>
        <taxon>Magnoliopsida</taxon>
        <taxon>eudicotyledons</taxon>
        <taxon>Gunneridae</taxon>
        <taxon>Pentapetalae</taxon>
        <taxon>rosids</taxon>
        <taxon>fabids</taxon>
        <taxon>Rosales</taxon>
        <taxon>Cannabaceae</taxon>
        <taxon>Trema</taxon>
    </lineage>
</organism>
<dbReference type="GO" id="GO:0006508">
    <property type="term" value="P:proteolysis"/>
    <property type="evidence" value="ECO:0007669"/>
    <property type="project" value="InterPro"/>
</dbReference>